<dbReference type="SMART" id="SM00702">
    <property type="entry name" value="P4Hc"/>
    <property type="match status" value="1"/>
</dbReference>
<dbReference type="GO" id="GO:0005737">
    <property type="term" value="C:cytoplasm"/>
    <property type="evidence" value="ECO:0007669"/>
    <property type="project" value="TreeGrafter"/>
</dbReference>
<dbReference type="GO" id="GO:0031543">
    <property type="term" value="F:peptidyl-proline dioxygenase activity"/>
    <property type="evidence" value="ECO:0007669"/>
    <property type="project" value="TreeGrafter"/>
</dbReference>
<evidence type="ECO:0000256" key="3">
    <source>
        <dbReference type="ARBA" id="ARBA00023002"/>
    </source>
</evidence>
<feature type="domain" description="Prolyl 4-hydroxylase alpha subunit" evidence="4">
    <location>
        <begin position="21"/>
        <end position="233"/>
    </location>
</feature>
<reference evidence="5" key="1">
    <citation type="journal article" date="2014" name="Int. J. Syst. Evol. Microbiol.">
        <title>Complete genome sequence of Corynebacterium casei LMG S-19264T (=DSM 44701T), isolated from a smear-ripened cheese.</title>
        <authorList>
            <consortium name="US DOE Joint Genome Institute (JGI-PGF)"/>
            <person name="Walter F."/>
            <person name="Albersmeier A."/>
            <person name="Kalinowski J."/>
            <person name="Ruckert C."/>
        </authorList>
    </citation>
    <scope>NUCLEOTIDE SEQUENCE</scope>
    <source>
        <strain evidence="5">KCTC 32255</strain>
    </source>
</reference>
<name>A0A918UGS1_9SPHN</name>
<dbReference type="PANTHER" id="PTHR12117:SF0">
    <property type="entry name" value="PROLYL 3-HYDROXYLASE OGFOD1"/>
    <property type="match status" value="1"/>
</dbReference>
<reference evidence="5" key="2">
    <citation type="submission" date="2020-09" db="EMBL/GenBank/DDBJ databases">
        <authorList>
            <person name="Sun Q."/>
            <person name="Kim S."/>
        </authorList>
    </citation>
    <scope>NUCLEOTIDE SEQUENCE</scope>
    <source>
        <strain evidence="5">KCTC 32255</strain>
    </source>
</reference>
<dbReference type="RefSeq" id="WP_189621221.1">
    <property type="nucleotide sequence ID" value="NZ_BMZA01000007.1"/>
</dbReference>
<comment type="caution">
    <text evidence="5">The sequence shown here is derived from an EMBL/GenBank/DDBJ whole genome shotgun (WGS) entry which is preliminary data.</text>
</comment>
<dbReference type="EMBL" id="BMZA01000007">
    <property type="protein sequence ID" value="GGZ06382.1"/>
    <property type="molecule type" value="Genomic_DNA"/>
</dbReference>
<dbReference type="Pfam" id="PF13661">
    <property type="entry name" value="2OG-FeII_Oxy_4"/>
    <property type="match status" value="1"/>
</dbReference>
<keyword evidence="3" id="KW-0560">Oxidoreductase</keyword>
<dbReference type="GO" id="GO:0031418">
    <property type="term" value="F:L-ascorbic acid binding"/>
    <property type="evidence" value="ECO:0007669"/>
    <property type="project" value="InterPro"/>
</dbReference>
<dbReference type="InterPro" id="IPR051842">
    <property type="entry name" value="uS12_prolyl_hydroxylase"/>
</dbReference>
<gene>
    <name evidence="5" type="ORF">GCM10011614_21660</name>
</gene>
<keyword evidence="2" id="KW-0223">Dioxygenase</keyword>
<keyword evidence="6" id="KW-1185">Reference proteome</keyword>
<proteinExistence type="predicted"/>
<organism evidence="5 6">
    <name type="scientific">Novosphingobium colocasiae</name>
    <dbReference type="NCBI Taxonomy" id="1256513"/>
    <lineage>
        <taxon>Bacteria</taxon>
        <taxon>Pseudomonadati</taxon>
        <taxon>Pseudomonadota</taxon>
        <taxon>Alphaproteobacteria</taxon>
        <taxon>Sphingomonadales</taxon>
        <taxon>Sphingomonadaceae</taxon>
        <taxon>Novosphingobium</taxon>
    </lineage>
</organism>
<evidence type="ECO:0000313" key="6">
    <source>
        <dbReference type="Proteomes" id="UP000648075"/>
    </source>
</evidence>
<dbReference type="InterPro" id="IPR006620">
    <property type="entry name" value="Pro_4_hyd_alph"/>
</dbReference>
<dbReference type="Proteomes" id="UP000648075">
    <property type="component" value="Unassembled WGS sequence"/>
</dbReference>
<evidence type="ECO:0000259" key="4">
    <source>
        <dbReference type="SMART" id="SM00702"/>
    </source>
</evidence>
<dbReference type="GO" id="GO:0005506">
    <property type="term" value="F:iron ion binding"/>
    <property type="evidence" value="ECO:0007669"/>
    <property type="project" value="InterPro"/>
</dbReference>
<dbReference type="InterPro" id="IPR039558">
    <property type="entry name" value="TPA1/OFD1_N"/>
</dbReference>
<evidence type="ECO:0000313" key="5">
    <source>
        <dbReference type="EMBL" id="GGZ06382.1"/>
    </source>
</evidence>
<evidence type="ECO:0000256" key="1">
    <source>
        <dbReference type="ARBA" id="ARBA00001961"/>
    </source>
</evidence>
<sequence>MQFALAPRSDIAALAQRFASQGFVSIDGLLPDDQAEALAASLRRDESWVEVLNAGEKVYEIALSDYRGFDPGTRKTFEEAVARSAREGFQFHFRTIRVPDDDAARRERDLLVDRFARFLNSAAVLELLKAVTGRDRVNLLDAQATLFAAGHFLSSHDDDVAGKNRQAAYVVGLSRGWQPDWGGLLLFPDGDDLRGFVPAFNSMRLFAVPRQHCVTQVASWVEEARLSITGWLRVLG</sequence>
<dbReference type="GO" id="GO:0006449">
    <property type="term" value="P:regulation of translational termination"/>
    <property type="evidence" value="ECO:0007669"/>
    <property type="project" value="TreeGrafter"/>
</dbReference>
<dbReference type="AlphaFoldDB" id="A0A918UGS1"/>
<evidence type="ECO:0000256" key="2">
    <source>
        <dbReference type="ARBA" id="ARBA00022964"/>
    </source>
</evidence>
<dbReference type="PANTHER" id="PTHR12117">
    <property type="entry name" value="HISTONE ACETYLTRANSFERASE COMPLEX"/>
    <property type="match status" value="1"/>
</dbReference>
<accession>A0A918UGS1</accession>
<comment type="cofactor">
    <cofactor evidence="1">
        <name>L-ascorbate</name>
        <dbReference type="ChEBI" id="CHEBI:38290"/>
    </cofactor>
</comment>
<protein>
    <submittedName>
        <fullName evidence="5">Proline hydroxylase</fullName>
    </submittedName>
</protein>
<dbReference type="Gene3D" id="2.60.120.620">
    <property type="entry name" value="q2cbj1_9rhob like domain"/>
    <property type="match status" value="1"/>
</dbReference>